<dbReference type="OrthoDB" id="6077919at2759"/>
<dbReference type="InterPro" id="IPR036236">
    <property type="entry name" value="Znf_C2H2_sf"/>
</dbReference>
<feature type="domain" description="C2H2-type" evidence="12">
    <location>
        <begin position="44"/>
        <end position="73"/>
    </location>
</feature>
<keyword evidence="8" id="KW-0238">DNA-binding</keyword>
<comment type="similarity">
    <text evidence="2">Belongs to the krueppel C2H2-type zinc-finger protein family.</text>
</comment>
<evidence type="ECO:0000256" key="1">
    <source>
        <dbReference type="ARBA" id="ARBA00004123"/>
    </source>
</evidence>
<feature type="domain" description="C2H2-type" evidence="12">
    <location>
        <begin position="16"/>
        <end position="43"/>
    </location>
</feature>
<dbReference type="InterPro" id="IPR013087">
    <property type="entry name" value="Znf_C2H2_type"/>
</dbReference>
<feature type="non-terminal residue" evidence="13">
    <location>
        <position position="78"/>
    </location>
</feature>
<dbReference type="GO" id="GO:0000978">
    <property type="term" value="F:RNA polymerase II cis-regulatory region sequence-specific DNA binding"/>
    <property type="evidence" value="ECO:0007669"/>
    <property type="project" value="TreeGrafter"/>
</dbReference>
<dbReference type="PANTHER" id="PTHR23235:SF178">
    <property type="entry name" value="C2H2-TYPE DOMAIN-CONTAINING PROTEIN-RELATED"/>
    <property type="match status" value="1"/>
</dbReference>
<comment type="subcellular location">
    <subcellularLocation>
        <location evidence="1">Nucleus</location>
    </subcellularLocation>
</comment>
<proteinExistence type="inferred from homology"/>
<evidence type="ECO:0000256" key="8">
    <source>
        <dbReference type="ARBA" id="ARBA00023125"/>
    </source>
</evidence>
<evidence type="ECO:0000256" key="9">
    <source>
        <dbReference type="ARBA" id="ARBA00023163"/>
    </source>
</evidence>
<evidence type="ECO:0000256" key="5">
    <source>
        <dbReference type="ARBA" id="ARBA00022771"/>
    </source>
</evidence>
<evidence type="ECO:0000313" key="13">
    <source>
        <dbReference type="EMBL" id="TRZ04920.1"/>
    </source>
</evidence>
<dbReference type="PROSITE" id="PS50157">
    <property type="entry name" value="ZINC_FINGER_C2H2_2"/>
    <property type="match status" value="2"/>
</dbReference>
<feature type="non-terminal residue" evidence="13">
    <location>
        <position position="1"/>
    </location>
</feature>
<dbReference type="Pfam" id="PF00096">
    <property type="entry name" value="zf-C2H2"/>
    <property type="match status" value="2"/>
</dbReference>
<dbReference type="PROSITE" id="PS00028">
    <property type="entry name" value="ZINC_FINGER_C2H2_1"/>
    <property type="match status" value="2"/>
</dbReference>
<evidence type="ECO:0000256" key="10">
    <source>
        <dbReference type="ARBA" id="ARBA00023242"/>
    </source>
</evidence>
<reference evidence="13" key="1">
    <citation type="submission" date="2019-04" db="EMBL/GenBank/DDBJ databases">
        <title>Genome assembly of Zosterops borbonicus 15179.</title>
        <authorList>
            <person name="Leroy T."/>
            <person name="Anselmetti Y."/>
            <person name="Tilak M.-K."/>
            <person name="Nabholz B."/>
        </authorList>
    </citation>
    <scope>NUCLEOTIDE SEQUENCE</scope>
    <source>
        <strain evidence="13">HGM_15179</strain>
        <tissue evidence="13">Muscle</tissue>
    </source>
</reference>
<dbReference type="FunFam" id="3.30.160.60:FF:003000">
    <property type="entry name" value="Zinc finger and SCAN domain-containing 20"/>
    <property type="match status" value="1"/>
</dbReference>
<dbReference type="GO" id="GO:0000981">
    <property type="term" value="F:DNA-binding transcription factor activity, RNA polymerase II-specific"/>
    <property type="evidence" value="ECO:0007669"/>
    <property type="project" value="TreeGrafter"/>
</dbReference>
<keyword evidence="7" id="KW-0805">Transcription regulation</keyword>
<dbReference type="EMBL" id="SWJQ01008573">
    <property type="protein sequence ID" value="TRZ04920.1"/>
    <property type="molecule type" value="Genomic_DNA"/>
</dbReference>
<keyword evidence="3" id="KW-0479">Metal-binding</keyword>
<evidence type="ECO:0000259" key="12">
    <source>
        <dbReference type="PROSITE" id="PS50157"/>
    </source>
</evidence>
<evidence type="ECO:0000256" key="7">
    <source>
        <dbReference type="ARBA" id="ARBA00023015"/>
    </source>
</evidence>
<keyword evidence="14" id="KW-1185">Reference proteome</keyword>
<keyword evidence="6" id="KW-0862">Zinc</keyword>
<evidence type="ECO:0000256" key="6">
    <source>
        <dbReference type="ARBA" id="ARBA00022833"/>
    </source>
</evidence>
<dbReference type="GO" id="GO:0008270">
    <property type="term" value="F:zinc ion binding"/>
    <property type="evidence" value="ECO:0007669"/>
    <property type="project" value="UniProtKB-KW"/>
</dbReference>
<dbReference type="PANTHER" id="PTHR23235">
    <property type="entry name" value="KRUEPPEL-LIKE TRANSCRIPTION FACTOR"/>
    <property type="match status" value="1"/>
</dbReference>
<keyword evidence="9" id="KW-0804">Transcription</keyword>
<dbReference type="Gene3D" id="3.30.160.60">
    <property type="entry name" value="Classic Zinc Finger"/>
    <property type="match status" value="2"/>
</dbReference>
<dbReference type="SMART" id="SM00355">
    <property type="entry name" value="ZnF_C2H2"/>
    <property type="match status" value="2"/>
</dbReference>
<evidence type="ECO:0000256" key="2">
    <source>
        <dbReference type="ARBA" id="ARBA00006991"/>
    </source>
</evidence>
<evidence type="ECO:0000256" key="3">
    <source>
        <dbReference type="ARBA" id="ARBA00022723"/>
    </source>
</evidence>
<sequence length="78" mass="9299">SDLRKHQSVHTGKRPYKCLECGKRFRVSSSLLIHQRIHTEERPFRCPDCGKGFKRNSHLIRHRLLTRHQQRHHKGIPA</sequence>
<evidence type="ECO:0000256" key="11">
    <source>
        <dbReference type="PROSITE-ProRule" id="PRU00042"/>
    </source>
</evidence>
<dbReference type="FunFam" id="3.30.160.60:FF:000710">
    <property type="entry name" value="Zinc finger protein 768"/>
    <property type="match status" value="1"/>
</dbReference>
<dbReference type="AlphaFoldDB" id="A0A8K1D310"/>
<organism evidence="13 14">
    <name type="scientific">Zosterops borbonicus</name>
    <dbReference type="NCBI Taxonomy" id="364589"/>
    <lineage>
        <taxon>Eukaryota</taxon>
        <taxon>Metazoa</taxon>
        <taxon>Chordata</taxon>
        <taxon>Craniata</taxon>
        <taxon>Vertebrata</taxon>
        <taxon>Euteleostomi</taxon>
        <taxon>Archelosauria</taxon>
        <taxon>Archosauria</taxon>
        <taxon>Dinosauria</taxon>
        <taxon>Saurischia</taxon>
        <taxon>Theropoda</taxon>
        <taxon>Coelurosauria</taxon>
        <taxon>Aves</taxon>
        <taxon>Neognathae</taxon>
        <taxon>Neoaves</taxon>
        <taxon>Telluraves</taxon>
        <taxon>Australaves</taxon>
        <taxon>Passeriformes</taxon>
        <taxon>Sylvioidea</taxon>
        <taxon>Zosteropidae</taxon>
        <taxon>Zosterops</taxon>
    </lineage>
</organism>
<evidence type="ECO:0000313" key="14">
    <source>
        <dbReference type="Proteomes" id="UP000796761"/>
    </source>
</evidence>
<dbReference type="SUPFAM" id="SSF57667">
    <property type="entry name" value="beta-beta-alpha zinc fingers"/>
    <property type="match status" value="1"/>
</dbReference>
<evidence type="ECO:0000256" key="4">
    <source>
        <dbReference type="ARBA" id="ARBA00022737"/>
    </source>
</evidence>
<keyword evidence="10" id="KW-0539">Nucleus</keyword>
<keyword evidence="4" id="KW-0677">Repeat</keyword>
<keyword evidence="5 11" id="KW-0863">Zinc-finger</keyword>
<dbReference type="Proteomes" id="UP000796761">
    <property type="component" value="Unassembled WGS sequence"/>
</dbReference>
<gene>
    <name evidence="13" type="ORF">HGM15179_022187</name>
</gene>
<name>A0A8K1D310_9PASS</name>
<accession>A0A8K1D310</accession>
<comment type="caution">
    <text evidence="13">The sequence shown here is derived from an EMBL/GenBank/DDBJ whole genome shotgun (WGS) entry which is preliminary data.</text>
</comment>
<protein>
    <recommendedName>
        <fullName evidence="12">C2H2-type domain-containing protein</fullName>
    </recommendedName>
</protein>
<dbReference type="GO" id="GO:0005634">
    <property type="term" value="C:nucleus"/>
    <property type="evidence" value="ECO:0007669"/>
    <property type="project" value="UniProtKB-SubCell"/>
</dbReference>